<dbReference type="AlphaFoldDB" id="A0A0W8G2V5"/>
<protein>
    <submittedName>
        <fullName evidence="2">Uncharacterized protein</fullName>
    </submittedName>
</protein>
<dbReference type="EMBL" id="LNQE01000332">
    <property type="protein sequence ID" value="KUG27398.1"/>
    <property type="molecule type" value="Genomic_DNA"/>
</dbReference>
<proteinExistence type="predicted"/>
<organism evidence="2">
    <name type="scientific">hydrocarbon metagenome</name>
    <dbReference type="NCBI Taxonomy" id="938273"/>
    <lineage>
        <taxon>unclassified sequences</taxon>
        <taxon>metagenomes</taxon>
        <taxon>ecological metagenomes</taxon>
    </lineage>
</organism>
<sequence length="108" mass="11173">MFTTKQLAVIAVLAVCLLALLAGKPAGDASVSPPRPDAMERLGATAGPASAPGVRNAEAIFAARYAAYFEKGIYPGLPVSMCEAKLLECRGLGYAACRENCREACGLP</sequence>
<evidence type="ECO:0000313" key="2">
    <source>
        <dbReference type="EMBL" id="KUG27398.1"/>
    </source>
</evidence>
<comment type="caution">
    <text evidence="2">The sequence shown here is derived from an EMBL/GenBank/DDBJ whole genome shotgun (WGS) entry which is preliminary data.</text>
</comment>
<evidence type="ECO:0000256" key="1">
    <source>
        <dbReference type="SAM" id="MobiDB-lite"/>
    </source>
</evidence>
<reference evidence="2" key="1">
    <citation type="journal article" date="2015" name="Proc. Natl. Acad. Sci. U.S.A.">
        <title>Networks of energetic and metabolic interactions define dynamics in microbial communities.</title>
        <authorList>
            <person name="Embree M."/>
            <person name="Liu J.K."/>
            <person name="Al-Bassam M.M."/>
            <person name="Zengler K."/>
        </authorList>
    </citation>
    <scope>NUCLEOTIDE SEQUENCE</scope>
</reference>
<name>A0A0W8G2V5_9ZZZZ</name>
<gene>
    <name evidence="2" type="ORF">ASZ90_002776</name>
</gene>
<accession>A0A0W8G2V5</accession>
<feature type="region of interest" description="Disordered" evidence="1">
    <location>
        <begin position="25"/>
        <end position="52"/>
    </location>
</feature>